<evidence type="ECO:0000313" key="1">
    <source>
        <dbReference type="Proteomes" id="UP000887563"/>
    </source>
</evidence>
<proteinExistence type="predicted"/>
<dbReference type="Proteomes" id="UP000887563">
    <property type="component" value="Unplaced"/>
</dbReference>
<name>A0A914LMQ3_MELIC</name>
<dbReference type="AlphaFoldDB" id="A0A914LMQ3"/>
<organism evidence="1 2">
    <name type="scientific">Meloidogyne incognita</name>
    <name type="common">Southern root-knot nematode worm</name>
    <name type="synonym">Oxyuris incognita</name>
    <dbReference type="NCBI Taxonomy" id="6306"/>
    <lineage>
        <taxon>Eukaryota</taxon>
        <taxon>Metazoa</taxon>
        <taxon>Ecdysozoa</taxon>
        <taxon>Nematoda</taxon>
        <taxon>Chromadorea</taxon>
        <taxon>Rhabditida</taxon>
        <taxon>Tylenchina</taxon>
        <taxon>Tylenchomorpha</taxon>
        <taxon>Tylenchoidea</taxon>
        <taxon>Meloidogynidae</taxon>
        <taxon>Meloidogyninae</taxon>
        <taxon>Meloidogyne</taxon>
        <taxon>Meloidogyne incognita group</taxon>
    </lineage>
</organism>
<evidence type="ECO:0000313" key="2">
    <source>
        <dbReference type="WBParaSite" id="Minc3s00667g15846"/>
    </source>
</evidence>
<dbReference type="WBParaSite" id="Minc3s00667g15846">
    <property type="protein sequence ID" value="Minc3s00667g15846"/>
    <property type="gene ID" value="Minc3s00667g15846"/>
</dbReference>
<reference evidence="2" key="1">
    <citation type="submission" date="2022-11" db="UniProtKB">
        <authorList>
            <consortium name="WormBaseParasite"/>
        </authorList>
    </citation>
    <scope>IDENTIFICATION</scope>
</reference>
<accession>A0A914LMQ3</accession>
<keyword evidence="1" id="KW-1185">Reference proteome</keyword>
<sequence>MFYSTCFIQCITQTCFVQCVCLFVPPERIAAAGFLCQLQSSSRNNWAAGETATAITPGIEGTCPSGEGAINAAAVSAVKRDFDPPALRRLESDEEDEVVLSKLF</sequence>
<protein>
    <submittedName>
        <fullName evidence="2">Candidate secreted effector</fullName>
    </submittedName>
</protein>